<dbReference type="PANTHER" id="PTHR43918:SF4">
    <property type="entry name" value="CARBOXYLIC ESTER HYDROLASE"/>
    <property type="match status" value="1"/>
</dbReference>
<dbReference type="GO" id="GO:0006581">
    <property type="term" value="P:acetylcholine catabolic process"/>
    <property type="evidence" value="ECO:0007669"/>
    <property type="project" value="TreeGrafter"/>
</dbReference>
<proteinExistence type="inferred from homology"/>
<dbReference type="SUPFAM" id="SSF53474">
    <property type="entry name" value="alpha/beta-Hydrolases"/>
    <property type="match status" value="1"/>
</dbReference>
<dbReference type="AlphaFoldDB" id="A0A8I0TN06"/>
<comment type="caution">
    <text evidence="5">The sequence shown here is derived from an EMBL/GenBank/DDBJ whole genome shotgun (WGS) entry which is preliminary data.</text>
</comment>
<dbReference type="Pfam" id="PF00135">
    <property type="entry name" value="COesterase"/>
    <property type="match status" value="1"/>
</dbReference>
<name>A0A8I0TN06_9ACTN</name>
<comment type="similarity">
    <text evidence="1 3">Belongs to the type-B carboxylesterase/lipase family.</text>
</comment>
<sequence length="484" mass="51398">MTATASLSASAPKAPTAPGVRSWWGIRYATAERYRRPVVADFDPDRPYDRKGVVSVQPDSGDWLEADSGTGEDCLNLNVWAPEQPAGKALPVAVYIHGGGFEFGANTQTTSNAAGLAATGRVVSVSVNYRLGALGALSLSQYGGRLAEAGNLCLQDVIAALTWVRQNIASFGGDPDQVTVFGHSAGAYLSLGLLGASSADGLYRRLAGFSGAPSRLVPAWWAEELAQRFVTELGVAGNPDKLIDLDAASLVAALRKVCPTDLGVRGGRDNQSLGVVLDAEQPGGVLHAHPLDVLASGSHRDIDVLLSTASDEMGWWVANDLDRFDPHTVDRVTDEVARWRIPRSRAKKIVHIYDQGGRTPAEVRAALLTDYIFTLPAARGALAHAAAGGNAHLLAIGPAEGAPAVHGTEMYALVGREQPGRTPGQAARDTRIRDIVLDFVTGEQRRLWPAVTDRPTSESVGNPPYEPSAHYQAVLDQFENIARP</sequence>
<reference evidence="5 6" key="1">
    <citation type="submission" date="2020-10" db="EMBL/GenBank/DDBJ databases">
        <title>Sequencing the genomes of 1000 actinobacteria strains.</title>
        <authorList>
            <person name="Klenk H.-P."/>
        </authorList>
    </citation>
    <scope>NUCLEOTIDE SEQUENCE [LARGE SCALE GENOMIC DNA]</scope>
    <source>
        <strain evidence="5 6">DSM 41803</strain>
    </source>
</reference>
<evidence type="ECO:0000256" key="2">
    <source>
        <dbReference type="ARBA" id="ARBA00022801"/>
    </source>
</evidence>
<dbReference type="GO" id="GO:0019695">
    <property type="term" value="P:choline metabolic process"/>
    <property type="evidence" value="ECO:0007669"/>
    <property type="project" value="TreeGrafter"/>
</dbReference>
<dbReference type="InterPro" id="IPR002018">
    <property type="entry name" value="CarbesteraseB"/>
</dbReference>
<evidence type="ECO:0000313" key="6">
    <source>
        <dbReference type="Proteomes" id="UP000629287"/>
    </source>
</evidence>
<accession>A0A8I0TN06</accession>
<evidence type="ECO:0000256" key="3">
    <source>
        <dbReference type="RuleBase" id="RU361235"/>
    </source>
</evidence>
<dbReference type="PANTHER" id="PTHR43918">
    <property type="entry name" value="ACETYLCHOLINESTERASE"/>
    <property type="match status" value="1"/>
</dbReference>
<dbReference type="GO" id="GO:0003990">
    <property type="term" value="F:acetylcholinesterase activity"/>
    <property type="evidence" value="ECO:0007669"/>
    <property type="project" value="TreeGrafter"/>
</dbReference>
<protein>
    <recommendedName>
        <fullName evidence="3">Carboxylic ester hydrolase</fullName>
        <ecNumber evidence="3">3.1.1.-</ecNumber>
    </recommendedName>
</protein>
<feature type="domain" description="Carboxylesterase type B" evidence="4">
    <location>
        <begin position="17"/>
        <end position="393"/>
    </location>
</feature>
<dbReference type="Proteomes" id="UP000629287">
    <property type="component" value="Unassembled WGS sequence"/>
</dbReference>
<dbReference type="InterPro" id="IPR029058">
    <property type="entry name" value="AB_hydrolase_fold"/>
</dbReference>
<dbReference type="Gene3D" id="3.40.50.1820">
    <property type="entry name" value="alpha/beta hydrolase"/>
    <property type="match status" value="1"/>
</dbReference>
<dbReference type="GO" id="GO:0005615">
    <property type="term" value="C:extracellular space"/>
    <property type="evidence" value="ECO:0007669"/>
    <property type="project" value="TreeGrafter"/>
</dbReference>
<keyword evidence="6" id="KW-1185">Reference proteome</keyword>
<evidence type="ECO:0000256" key="1">
    <source>
        <dbReference type="ARBA" id="ARBA00005964"/>
    </source>
</evidence>
<evidence type="ECO:0000259" key="4">
    <source>
        <dbReference type="Pfam" id="PF00135"/>
    </source>
</evidence>
<organism evidence="5 6">
    <name type="scientific">Streptomyces stelliscabiei</name>
    <dbReference type="NCBI Taxonomy" id="146820"/>
    <lineage>
        <taxon>Bacteria</taxon>
        <taxon>Bacillati</taxon>
        <taxon>Actinomycetota</taxon>
        <taxon>Actinomycetes</taxon>
        <taxon>Kitasatosporales</taxon>
        <taxon>Streptomycetaceae</taxon>
        <taxon>Streptomyces</taxon>
    </lineage>
</organism>
<dbReference type="EC" id="3.1.1.-" evidence="3"/>
<dbReference type="EMBL" id="JADBGF010000001">
    <property type="protein sequence ID" value="MBE1594004.1"/>
    <property type="molecule type" value="Genomic_DNA"/>
</dbReference>
<dbReference type="InterPro" id="IPR050654">
    <property type="entry name" value="AChE-related_enzymes"/>
</dbReference>
<evidence type="ECO:0000313" key="5">
    <source>
        <dbReference type="EMBL" id="MBE1594004.1"/>
    </source>
</evidence>
<keyword evidence="2 3" id="KW-0378">Hydrolase</keyword>
<dbReference type="InterPro" id="IPR019826">
    <property type="entry name" value="Carboxylesterase_B_AS"/>
</dbReference>
<gene>
    <name evidence="5" type="ORF">H4687_000133</name>
</gene>
<dbReference type="PROSITE" id="PS00122">
    <property type="entry name" value="CARBOXYLESTERASE_B_1"/>
    <property type="match status" value="1"/>
</dbReference>
<dbReference type="GO" id="GO:0005886">
    <property type="term" value="C:plasma membrane"/>
    <property type="evidence" value="ECO:0007669"/>
    <property type="project" value="TreeGrafter"/>
</dbReference>